<keyword evidence="2" id="KW-1185">Reference proteome</keyword>
<proteinExistence type="predicted"/>
<reference evidence="1 2" key="1">
    <citation type="submission" date="2024-06" db="EMBL/GenBank/DDBJ databases">
        <title>The Natural Products Discovery Center: Release of the First 8490 Sequenced Strains for Exploring Actinobacteria Biosynthetic Diversity.</title>
        <authorList>
            <person name="Kalkreuter E."/>
            <person name="Kautsar S.A."/>
            <person name="Yang D."/>
            <person name="Bader C.D."/>
            <person name="Teijaro C.N."/>
            <person name="Fluegel L."/>
            <person name="Davis C.M."/>
            <person name="Simpson J.R."/>
            <person name="Lauterbach L."/>
            <person name="Steele A.D."/>
            <person name="Gui C."/>
            <person name="Meng S."/>
            <person name="Li G."/>
            <person name="Viehrig K."/>
            <person name="Ye F."/>
            <person name="Su P."/>
            <person name="Kiefer A.F."/>
            <person name="Nichols A."/>
            <person name="Cepeda A.J."/>
            <person name="Yan W."/>
            <person name="Fan B."/>
            <person name="Jiang Y."/>
            <person name="Adhikari A."/>
            <person name="Zheng C.-J."/>
            <person name="Schuster L."/>
            <person name="Cowan T.M."/>
            <person name="Smanski M.J."/>
            <person name="Chevrette M.G."/>
            <person name="De Carvalho L.P.S."/>
            <person name="Shen B."/>
        </authorList>
    </citation>
    <scope>NUCLEOTIDE SEQUENCE [LARGE SCALE GENOMIC DNA]</scope>
    <source>
        <strain evidence="1 2">NPDC001166</strain>
    </source>
</reference>
<accession>A0ABV1U7B5</accession>
<dbReference type="Proteomes" id="UP001470023">
    <property type="component" value="Unassembled WGS sequence"/>
</dbReference>
<organism evidence="1 2">
    <name type="scientific">Streptomyces sp. 900105245</name>
    <dbReference type="NCBI Taxonomy" id="3154379"/>
    <lineage>
        <taxon>Bacteria</taxon>
        <taxon>Bacillati</taxon>
        <taxon>Actinomycetota</taxon>
        <taxon>Actinomycetes</taxon>
        <taxon>Kitasatosporales</taxon>
        <taxon>Streptomycetaceae</taxon>
        <taxon>Streptomyces</taxon>
    </lineage>
</organism>
<sequence>MRVKSRPEVALYARHEASRNPSQRRLVPFMAEVLGERVSPAQLPPGPLTDAGIR</sequence>
<name>A0ABV1U7B5_9ACTN</name>
<protein>
    <submittedName>
        <fullName evidence="1">Uncharacterized protein</fullName>
    </submittedName>
</protein>
<evidence type="ECO:0000313" key="2">
    <source>
        <dbReference type="Proteomes" id="UP001470023"/>
    </source>
</evidence>
<comment type="caution">
    <text evidence="1">The sequence shown here is derived from an EMBL/GenBank/DDBJ whole genome shotgun (WGS) entry which is preliminary data.</text>
</comment>
<gene>
    <name evidence="1" type="ORF">ABT272_17995</name>
</gene>
<evidence type="ECO:0000313" key="1">
    <source>
        <dbReference type="EMBL" id="MER6429614.1"/>
    </source>
</evidence>
<dbReference type="EMBL" id="JBEPAZ010000013">
    <property type="protein sequence ID" value="MER6429614.1"/>
    <property type="molecule type" value="Genomic_DNA"/>
</dbReference>
<dbReference type="RefSeq" id="WP_352063919.1">
    <property type="nucleotide sequence ID" value="NZ_JBEPAZ010000013.1"/>
</dbReference>